<gene>
    <name evidence="2" type="ORF">HNP32_002922</name>
</gene>
<dbReference type="PANTHER" id="PTHR42695:SF5">
    <property type="entry name" value="GLUTAMINE AMIDOTRANSFERASE YLR126C-RELATED"/>
    <property type="match status" value="1"/>
</dbReference>
<dbReference type="InterPro" id="IPR029062">
    <property type="entry name" value="Class_I_gatase-like"/>
</dbReference>
<dbReference type="PANTHER" id="PTHR42695">
    <property type="entry name" value="GLUTAMINE AMIDOTRANSFERASE YLR126C-RELATED"/>
    <property type="match status" value="1"/>
</dbReference>
<feature type="domain" description="Glutamine amidotransferase" evidence="1">
    <location>
        <begin position="54"/>
        <end position="185"/>
    </location>
</feature>
<sequence>MTRIAILETGHPPEHLRDAFDDYPARFRALLGENVPTVRFDVQSGHLPEDPSIYTGAIVTGSAAGVYDDLPWISPLVDWLRAARGQTRLLGICFGHQVIAHAFGGKVEKSHKGWGVGLHRYDVVSHEPWMHPRAPSIAIPVSHQDQVVAVAPDTRVIASSPFTPYAGLAWGEDAVSFQCHPEFQPAYAAALIEGRRGDRIPHDLADEALLSLEGANDRAVLTAWIRAYLLLTPPPVEADGSGI</sequence>
<accession>A0A7W7IRH0</accession>
<dbReference type="GO" id="GO:0005829">
    <property type="term" value="C:cytosol"/>
    <property type="evidence" value="ECO:0007669"/>
    <property type="project" value="TreeGrafter"/>
</dbReference>
<dbReference type="AlphaFoldDB" id="A0A7W7IRH0"/>
<evidence type="ECO:0000313" key="3">
    <source>
        <dbReference type="Proteomes" id="UP000539957"/>
    </source>
</evidence>
<dbReference type="GO" id="GO:0016740">
    <property type="term" value="F:transferase activity"/>
    <property type="evidence" value="ECO:0007669"/>
    <property type="project" value="UniProtKB-KW"/>
</dbReference>
<comment type="caution">
    <text evidence="2">The sequence shown here is derived from an EMBL/GenBank/DDBJ whole genome shotgun (WGS) entry which is preliminary data.</text>
</comment>
<keyword evidence="2" id="KW-0315">Glutamine amidotransferase</keyword>
<dbReference type="Pfam" id="PF00117">
    <property type="entry name" value="GATase"/>
    <property type="match status" value="1"/>
</dbReference>
<dbReference type="RefSeq" id="WP_184271924.1">
    <property type="nucleotide sequence ID" value="NZ_JACHKY010000005.1"/>
</dbReference>
<keyword evidence="3" id="KW-1185">Reference proteome</keyword>
<protein>
    <submittedName>
        <fullName evidence="2">GMP synthase-like glutamine amidotransferase</fullName>
    </submittedName>
</protein>
<dbReference type="PROSITE" id="PS51273">
    <property type="entry name" value="GATASE_TYPE_1"/>
    <property type="match status" value="1"/>
</dbReference>
<evidence type="ECO:0000313" key="2">
    <source>
        <dbReference type="EMBL" id="MBB4799166.1"/>
    </source>
</evidence>
<dbReference type="Proteomes" id="UP000539957">
    <property type="component" value="Unassembled WGS sequence"/>
</dbReference>
<dbReference type="CDD" id="cd01741">
    <property type="entry name" value="GATase1_1"/>
    <property type="match status" value="1"/>
</dbReference>
<dbReference type="Gene3D" id="3.40.50.880">
    <property type="match status" value="1"/>
</dbReference>
<dbReference type="EMBL" id="JACHKY010000005">
    <property type="protein sequence ID" value="MBB4799166.1"/>
    <property type="molecule type" value="Genomic_DNA"/>
</dbReference>
<evidence type="ECO:0000259" key="1">
    <source>
        <dbReference type="Pfam" id="PF00117"/>
    </source>
</evidence>
<dbReference type="InterPro" id="IPR044992">
    <property type="entry name" value="ChyE-like"/>
</dbReference>
<organism evidence="2 3">
    <name type="scientific">Brevundimonas bullata</name>
    <dbReference type="NCBI Taxonomy" id="13160"/>
    <lineage>
        <taxon>Bacteria</taxon>
        <taxon>Pseudomonadati</taxon>
        <taxon>Pseudomonadota</taxon>
        <taxon>Alphaproteobacteria</taxon>
        <taxon>Caulobacterales</taxon>
        <taxon>Caulobacteraceae</taxon>
        <taxon>Brevundimonas</taxon>
    </lineage>
</organism>
<name>A0A7W7IRH0_9CAUL</name>
<reference evidence="2 3" key="1">
    <citation type="submission" date="2020-08" db="EMBL/GenBank/DDBJ databases">
        <title>Functional genomics of gut bacteria from endangered species of beetles.</title>
        <authorList>
            <person name="Carlos-Shanley C."/>
        </authorList>
    </citation>
    <scope>NUCLEOTIDE SEQUENCE [LARGE SCALE GENOMIC DNA]</scope>
    <source>
        <strain evidence="2 3">S00123</strain>
    </source>
</reference>
<keyword evidence="2" id="KW-0808">Transferase</keyword>
<proteinExistence type="predicted"/>
<dbReference type="InterPro" id="IPR017926">
    <property type="entry name" value="GATASE"/>
</dbReference>
<dbReference type="SUPFAM" id="SSF52317">
    <property type="entry name" value="Class I glutamine amidotransferase-like"/>
    <property type="match status" value="1"/>
</dbReference>